<proteinExistence type="predicted"/>
<comment type="caution">
    <text evidence="1">The sequence shown here is derived from an EMBL/GenBank/DDBJ whole genome shotgun (WGS) entry which is preliminary data.</text>
</comment>
<sequence>MENVSLRPGEHVSHAYIVASPSSAERERASRRLAAAMLCEGRGERPCGVCRACRKSLAGIHPDIIVSAPEQDVGGRKKRGITVGQVRGISADAQVMPNEASRKVYIIDDADTMNPSAQNAMLKLLEEPPASAAFVLCAANPELLLTTVRSRCVLLRINADAEEDESARSAARAMLEALRSGSRARLVEWSVSAGNMDTLSAAAMFRAAREALADELAGRGSLGISARRCAELDALFSRCSQWLSVNTGVKHVTGYVAVSGDLPQEEMRKEN</sequence>
<dbReference type="PANTHER" id="PTHR11669">
    <property type="entry name" value="REPLICATION FACTOR C / DNA POLYMERASE III GAMMA-TAU SUBUNIT"/>
    <property type="match status" value="1"/>
</dbReference>
<dbReference type="Proteomes" id="UP000824262">
    <property type="component" value="Unassembled WGS sequence"/>
</dbReference>
<organism evidence="1 2">
    <name type="scientific">Candidatus Scatomorpha intestinavium</name>
    <dbReference type="NCBI Taxonomy" id="2840922"/>
    <lineage>
        <taxon>Bacteria</taxon>
        <taxon>Bacillati</taxon>
        <taxon>Bacillota</taxon>
        <taxon>Clostridia</taxon>
        <taxon>Eubacteriales</taxon>
        <taxon>Candidatus Scatomorpha</taxon>
    </lineage>
</organism>
<dbReference type="InterPro" id="IPR027417">
    <property type="entry name" value="P-loop_NTPase"/>
</dbReference>
<dbReference type="EMBL" id="DVGA01000032">
    <property type="protein sequence ID" value="HIQ78123.1"/>
    <property type="molecule type" value="Genomic_DNA"/>
</dbReference>
<evidence type="ECO:0000313" key="2">
    <source>
        <dbReference type="Proteomes" id="UP000824262"/>
    </source>
</evidence>
<name>A0A9D0ZCK9_9FIRM</name>
<accession>A0A9D0ZCK9</accession>
<dbReference type="SUPFAM" id="SSF52540">
    <property type="entry name" value="P-loop containing nucleoside triphosphate hydrolases"/>
    <property type="match status" value="1"/>
</dbReference>
<protein>
    <submittedName>
        <fullName evidence="1">DNA polymerase III subunit</fullName>
    </submittedName>
</protein>
<reference evidence="1" key="1">
    <citation type="submission" date="2020-10" db="EMBL/GenBank/DDBJ databases">
        <authorList>
            <person name="Gilroy R."/>
        </authorList>
    </citation>
    <scope>NUCLEOTIDE SEQUENCE</scope>
    <source>
        <strain evidence="1">ChiBcolR7-354</strain>
    </source>
</reference>
<evidence type="ECO:0000313" key="1">
    <source>
        <dbReference type="EMBL" id="HIQ78123.1"/>
    </source>
</evidence>
<dbReference type="InterPro" id="IPR050238">
    <property type="entry name" value="DNA_Rep/Repair_Clamp_Loader"/>
</dbReference>
<dbReference type="AlphaFoldDB" id="A0A9D0ZCK9"/>
<dbReference type="Gene3D" id="3.40.50.300">
    <property type="entry name" value="P-loop containing nucleotide triphosphate hydrolases"/>
    <property type="match status" value="1"/>
</dbReference>
<dbReference type="GO" id="GO:0006261">
    <property type="term" value="P:DNA-templated DNA replication"/>
    <property type="evidence" value="ECO:0007669"/>
    <property type="project" value="TreeGrafter"/>
</dbReference>
<dbReference type="Pfam" id="PF13177">
    <property type="entry name" value="DNA_pol3_delta2"/>
    <property type="match status" value="1"/>
</dbReference>
<dbReference type="PANTHER" id="PTHR11669:SF8">
    <property type="entry name" value="DNA POLYMERASE III SUBUNIT DELTA"/>
    <property type="match status" value="1"/>
</dbReference>
<gene>
    <name evidence="1" type="ORF">IAB77_02565</name>
</gene>
<reference evidence="1" key="2">
    <citation type="journal article" date="2021" name="PeerJ">
        <title>Extensive microbial diversity within the chicken gut microbiome revealed by metagenomics and culture.</title>
        <authorList>
            <person name="Gilroy R."/>
            <person name="Ravi A."/>
            <person name="Getino M."/>
            <person name="Pursley I."/>
            <person name="Horton D.L."/>
            <person name="Alikhan N.F."/>
            <person name="Baker D."/>
            <person name="Gharbi K."/>
            <person name="Hall N."/>
            <person name="Watson M."/>
            <person name="Adriaenssens E.M."/>
            <person name="Foster-Nyarko E."/>
            <person name="Jarju S."/>
            <person name="Secka A."/>
            <person name="Antonio M."/>
            <person name="Oren A."/>
            <person name="Chaudhuri R.R."/>
            <person name="La Ragione R."/>
            <person name="Hildebrand F."/>
            <person name="Pallen M.J."/>
        </authorList>
    </citation>
    <scope>NUCLEOTIDE SEQUENCE</scope>
    <source>
        <strain evidence="1">ChiBcolR7-354</strain>
    </source>
</reference>